<dbReference type="Pfam" id="PF13432">
    <property type="entry name" value="TPR_16"/>
    <property type="match status" value="2"/>
</dbReference>
<dbReference type="Proteomes" id="UP000523161">
    <property type="component" value="Unassembled WGS sequence"/>
</dbReference>
<dbReference type="PROSITE" id="PS51257">
    <property type="entry name" value="PROKAR_LIPOPROTEIN"/>
    <property type="match status" value="1"/>
</dbReference>
<dbReference type="RefSeq" id="WP_173500282.1">
    <property type="nucleotide sequence ID" value="NZ_JABSOD010000004.1"/>
</dbReference>
<evidence type="ECO:0000256" key="3">
    <source>
        <dbReference type="PROSITE-ProRule" id="PRU00339"/>
    </source>
</evidence>
<dbReference type="SMART" id="SM00028">
    <property type="entry name" value="TPR"/>
    <property type="match status" value="6"/>
</dbReference>
<keyword evidence="4" id="KW-0732">Signal</keyword>
<feature type="chain" id="PRO_5030704659" evidence="4">
    <location>
        <begin position="25"/>
        <end position="919"/>
    </location>
</feature>
<proteinExistence type="predicted"/>
<protein>
    <submittedName>
        <fullName evidence="5">PEP-CTERM system TPR-repeat protein PrsT</fullName>
    </submittedName>
</protein>
<comment type="caution">
    <text evidence="5">The sequence shown here is derived from an EMBL/GenBank/DDBJ whole genome shotgun (WGS) entry which is preliminary data.</text>
</comment>
<sequence>MKKTTILASAVALALLSGCGSKDATEHYSDALNYIDAKQYNAAVIELKSAIQQMPDNADYRFALGKLYLQTGDAISAEKELLLAKAGGIDTDAVTLPLLRASYLAGNYSAILSRHPDDETLPASLQDYVQLYKALSELELGSAENSLRIFSDLADSDKAGVAAFSQANLLIPEAKYQDAYDLLAAISTDQPHFEETLYLKANLLLALEKNTEASAALLEYLKLQPRQLKARLQAAQILVKLEQYPAAQAQLDVILKTAPEQPFANYLAAVTALEAENYTAAKEFADKAIAKGYRTPQARILAAVASIRLGLESQALHHLAAAEQHLGAYPQLERLYIALQLKESKTADAQKQLLDMNMTDSDIQLVAGTALNLVKQGNTAAARELVSKYESSMSGEAQSLSSLGQLKMSIPGEELAAIEDLERALSLDPGMHSTRLVLAANYLKNKQFSKVDELAQEWLDDPDTANLGYNLKAYSALLQKDVETAKTLLASAAETAADNPLTLLLQATVAQFEKDYTLAAQLNSKLLQAKPSYLPALRQAYALARQNNNTTAILATARDTQKNEPDNYLLRLTVARLFQLDGKANDVIALLDKVPADSSQRLPAHWTMLIEANVNLNKVADALRLSKSWHEQDPTAFQAATIYANLLLRQDNPQEALRVIQLQQSRYPDNVQLRMAQVSALEALQQYGAAIDAIAKLPEKIRDNAYNLALKGRLLLLQNKPTPALEALLQSYDMQPANSTATVIADLYAKEYSFRRSIEFIEKHMQNHEPSQMMQSYYANLLMQSDPQKAQQIYASLAESQAENFIFLNNYAWLLLNDNKPAEAEQFAKKALALAPENPDVIDTYGSTLMRLNKADAAITQFEKSLKLRPGSSEVQLNYAEALLMAGKTAEASNVLQQVKSDDRKISQRLTELQAKVAQ</sequence>
<evidence type="ECO:0000256" key="4">
    <source>
        <dbReference type="SAM" id="SignalP"/>
    </source>
</evidence>
<dbReference type="InterPro" id="IPR011990">
    <property type="entry name" value="TPR-like_helical_dom_sf"/>
</dbReference>
<evidence type="ECO:0000256" key="2">
    <source>
        <dbReference type="ARBA" id="ARBA00022803"/>
    </source>
</evidence>
<feature type="signal peptide" evidence="4">
    <location>
        <begin position="1"/>
        <end position="24"/>
    </location>
</feature>
<reference evidence="5 6" key="1">
    <citation type="submission" date="2020-06" db="EMBL/GenBank/DDBJ databases">
        <title>Rheinheimera sp. nov., a marine bacterium isolated from coastal.</title>
        <authorList>
            <person name="Yu Q."/>
            <person name="Qi Y."/>
            <person name="Pu J."/>
        </authorList>
    </citation>
    <scope>NUCLEOTIDE SEQUENCE [LARGE SCALE GENOMIC DNA]</scope>
    <source>
        <strain evidence="5 6">YQF-2</strain>
    </source>
</reference>
<accession>A0A7Y5APC2</accession>
<keyword evidence="2 3" id="KW-0802">TPR repeat</keyword>
<dbReference type="PANTHER" id="PTHR45586">
    <property type="entry name" value="TPR REPEAT-CONTAINING PROTEIN PA4667"/>
    <property type="match status" value="1"/>
</dbReference>
<keyword evidence="1" id="KW-0677">Repeat</keyword>
<dbReference type="InterPro" id="IPR051012">
    <property type="entry name" value="CellSynth/LPSAsmb/PSIAsmb"/>
</dbReference>
<dbReference type="NCBIfam" id="TIGR02917">
    <property type="entry name" value="PEP_TPR_lipo"/>
    <property type="match status" value="1"/>
</dbReference>
<dbReference type="PANTHER" id="PTHR45586:SF1">
    <property type="entry name" value="LIPOPOLYSACCHARIDE ASSEMBLY PROTEIN B"/>
    <property type="match status" value="1"/>
</dbReference>
<keyword evidence="6" id="KW-1185">Reference proteome</keyword>
<dbReference type="Pfam" id="PF14559">
    <property type="entry name" value="TPR_19"/>
    <property type="match status" value="2"/>
</dbReference>
<dbReference type="AlphaFoldDB" id="A0A7Y5APC2"/>
<dbReference type="EMBL" id="JABSOD010000004">
    <property type="protein sequence ID" value="NRQ42037.1"/>
    <property type="molecule type" value="Genomic_DNA"/>
</dbReference>
<feature type="repeat" description="TPR" evidence="3">
    <location>
        <begin position="839"/>
        <end position="872"/>
    </location>
</feature>
<name>A0A7Y5APC2_9GAMM</name>
<dbReference type="SUPFAM" id="SSF48452">
    <property type="entry name" value="TPR-like"/>
    <property type="match status" value="5"/>
</dbReference>
<dbReference type="Gene3D" id="1.25.40.10">
    <property type="entry name" value="Tetratricopeptide repeat domain"/>
    <property type="match status" value="5"/>
</dbReference>
<evidence type="ECO:0000313" key="5">
    <source>
        <dbReference type="EMBL" id="NRQ42037.1"/>
    </source>
</evidence>
<organism evidence="5 6">
    <name type="scientific">Rheinheimera lutimaris</name>
    <dbReference type="NCBI Taxonomy" id="2740584"/>
    <lineage>
        <taxon>Bacteria</taxon>
        <taxon>Pseudomonadati</taxon>
        <taxon>Pseudomonadota</taxon>
        <taxon>Gammaproteobacteria</taxon>
        <taxon>Chromatiales</taxon>
        <taxon>Chromatiaceae</taxon>
        <taxon>Rheinheimera</taxon>
    </lineage>
</organism>
<gene>
    <name evidence="5" type="primary">prsT</name>
    <name evidence="5" type="ORF">HRH59_05565</name>
</gene>
<dbReference type="InterPro" id="IPR019734">
    <property type="entry name" value="TPR_rpt"/>
</dbReference>
<dbReference type="InterPro" id="IPR014266">
    <property type="entry name" value="PEP-CTERM_TPR_PrsT"/>
</dbReference>
<evidence type="ECO:0000313" key="6">
    <source>
        <dbReference type="Proteomes" id="UP000523161"/>
    </source>
</evidence>
<evidence type="ECO:0000256" key="1">
    <source>
        <dbReference type="ARBA" id="ARBA00022737"/>
    </source>
</evidence>
<dbReference type="PROSITE" id="PS50005">
    <property type="entry name" value="TPR"/>
    <property type="match status" value="1"/>
</dbReference>